<dbReference type="InterPro" id="IPR011118">
    <property type="entry name" value="Tannase/feruloyl_esterase"/>
</dbReference>
<dbReference type="GO" id="GO:0046872">
    <property type="term" value="F:metal ion binding"/>
    <property type="evidence" value="ECO:0007669"/>
    <property type="project" value="UniProtKB-KW"/>
</dbReference>
<keyword evidence="5 9" id="KW-0378">Hydrolase</keyword>
<accession>A0A848FE11</accession>
<gene>
    <name evidence="9" type="ORF">HHL10_15515</name>
</gene>
<dbReference type="PANTHER" id="PTHR33938">
    <property type="entry name" value="FERULOYL ESTERASE B-RELATED"/>
    <property type="match status" value="1"/>
</dbReference>
<dbReference type="EMBL" id="JABBFW010000010">
    <property type="protein sequence ID" value="NML16390.1"/>
    <property type="molecule type" value="Genomic_DNA"/>
</dbReference>
<evidence type="ECO:0000256" key="4">
    <source>
        <dbReference type="ARBA" id="ARBA00022729"/>
    </source>
</evidence>
<evidence type="ECO:0000256" key="7">
    <source>
        <dbReference type="ARBA" id="ARBA00023157"/>
    </source>
</evidence>
<evidence type="ECO:0000256" key="8">
    <source>
        <dbReference type="SAM" id="MobiDB-lite"/>
    </source>
</evidence>
<protein>
    <submittedName>
        <fullName evidence="9">Tannase/feruloyl esterase family alpha/beta hydrolase</fullName>
    </submittedName>
</protein>
<keyword evidence="10" id="KW-1185">Reference proteome</keyword>
<dbReference type="RefSeq" id="WP_169161299.1">
    <property type="nucleotide sequence ID" value="NZ_JABBFW010000010.1"/>
</dbReference>
<dbReference type="Proteomes" id="UP000574067">
    <property type="component" value="Unassembled WGS sequence"/>
</dbReference>
<reference evidence="9 10" key="1">
    <citation type="submission" date="2020-04" db="EMBL/GenBank/DDBJ databases">
        <title>Azohydromonas sp. isolated from soil.</title>
        <authorList>
            <person name="Dahal R.H."/>
        </authorList>
    </citation>
    <scope>NUCLEOTIDE SEQUENCE [LARGE SCALE GENOMIC DNA]</scope>
    <source>
        <strain evidence="9 10">G-1-1-14</strain>
    </source>
</reference>
<dbReference type="GO" id="GO:0052689">
    <property type="term" value="F:carboxylic ester hydrolase activity"/>
    <property type="evidence" value="ECO:0007669"/>
    <property type="project" value="UniProtKB-KW"/>
</dbReference>
<dbReference type="PROSITE" id="PS51257">
    <property type="entry name" value="PROKAR_LIPOPROTEIN"/>
    <property type="match status" value="1"/>
</dbReference>
<dbReference type="AlphaFoldDB" id="A0A848FE11"/>
<sequence>MHGKTLIALACTALLSACGGGDGGSTGNPATPSNGTPNPPAATETPLALDCARIAQLALPGTTLSTASVPAGTVLSGNTLPEHCVVTGQMNPRTGADGKPYHIGFELRLPKSWNGRFMFQGGGGNDGTVRPALGALAGNAGSLPGLQTGALAQGFAVVSTDAGHQGTDASFGLDPQARIDHAYNSYDQVTLAAKDLIARAYGRAPDHSYFVGCSGGGRQALLFPQRFPNHFDGVAANAPAIKVAKEATLASVWSSIGYRAIAPGGVLAQALSDSDLKLVANAVLQRCDGLDGAVDGIVAANPGACNFDPAVLQCSGAKTDSCLTAGQVGALKRDFGGPRNSAGHPLYASWPWDPGIAGADWRNWRLGTSATAEPNSRNVTLIAADAMRKEFFTPAAPDFDFWSFNFDTDPARLDAYAAIYNTASTDVGAFKQRGGKMLIVHGTADPIFSASDSIDYVERLAAAHGGAAQAQQFARLFLVPGMNHCSNSGGPATDLYDALTPLVEWVEKGQAPERIVAKAAATAPWPGRTRPLCPYPKIAQYNGSGSVEDAASFSCE</sequence>
<evidence type="ECO:0000256" key="6">
    <source>
        <dbReference type="ARBA" id="ARBA00022837"/>
    </source>
</evidence>
<comment type="similarity">
    <text evidence="1">Belongs to the tannase family.</text>
</comment>
<evidence type="ECO:0000313" key="10">
    <source>
        <dbReference type="Proteomes" id="UP000574067"/>
    </source>
</evidence>
<dbReference type="InterPro" id="IPR029058">
    <property type="entry name" value="AB_hydrolase_fold"/>
</dbReference>
<dbReference type="Pfam" id="PF07519">
    <property type="entry name" value="Tannase"/>
    <property type="match status" value="1"/>
</dbReference>
<name>A0A848FE11_9BURK</name>
<comment type="caution">
    <text evidence="9">The sequence shown here is derived from an EMBL/GenBank/DDBJ whole genome shotgun (WGS) entry which is preliminary data.</text>
</comment>
<evidence type="ECO:0000256" key="2">
    <source>
        <dbReference type="ARBA" id="ARBA00022487"/>
    </source>
</evidence>
<proteinExistence type="inferred from homology"/>
<evidence type="ECO:0000256" key="1">
    <source>
        <dbReference type="ARBA" id="ARBA00006249"/>
    </source>
</evidence>
<feature type="region of interest" description="Disordered" evidence="8">
    <location>
        <begin position="25"/>
        <end position="44"/>
    </location>
</feature>
<keyword evidence="3" id="KW-0479">Metal-binding</keyword>
<dbReference type="Gene3D" id="3.40.50.1820">
    <property type="entry name" value="alpha/beta hydrolase"/>
    <property type="match status" value="2"/>
</dbReference>
<keyword evidence="2" id="KW-0719">Serine esterase</keyword>
<evidence type="ECO:0000256" key="5">
    <source>
        <dbReference type="ARBA" id="ARBA00022801"/>
    </source>
</evidence>
<keyword evidence="7" id="KW-1015">Disulfide bond</keyword>
<keyword evidence="4" id="KW-0732">Signal</keyword>
<dbReference type="PANTHER" id="PTHR33938:SF15">
    <property type="entry name" value="FERULOYL ESTERASE B-RELATED"/>
    <property type="match status" value="1"/>
</dbReference>
<dbReference type="SUPFAM" id="SSF53474">
    <property type="entry name" value="alpha/beta-Hydrolases"/>
    <property type="match status" value="1"/>
</dbReference>
<evidence type="ECO:0000256" key="3">
    <source>
        <dbReference type="ARBA" id="ARBA00022723"/>
    </source>
</evidence>
<evidence type="ECO:0000313" key="9">
    <source>
        <dbReference type="EMBL" id="NML16390.1"/>
    </source>
</evidence>
<organism evidence="9 10">
    <name type="scientific">Azohydromonas caseinilytica</name>
    <dbReference type="NCBI Taxonomy" id="2728836"/>
    <lineage>
        <taxon>Bacteria</taxon>
        <taxon>Pseudomonadati</taxon>
        <taxon>Pseudomonadota</taxon>
        <taxon>Betaproteobacteria</taxon>
        <taxon>Burkholderiales</taxon>
        <taxon>Sphaerotilaceae</taxon>
        <taxon>Azohydromonas</taxon>
    </lineage>
</organism>
<keyword evidence="6" id="KW-0106">Calcium</keyword>